<dbReference type="EMBL" id="BJYU01000021">
    <property type="protein sequence ID" value="GEO14268.1"/>
    <property type="molecule type" value="Genomic_DNA"/>
</dbReference>
<evidence type="ECO:0000313" key="2">
    <source>
        <dbReference type="Proteomes" id="UP000321085"/>
    </source>
</evidence>
<dbReference type="AlphaFoldDB" id="A0A512BQQ0"/>
<accession>A0A512BQQ0</accession>
<evidence type="ECO:0000313" key="1">
    <source>
        <dbReference type="EMBL" id="GEO14268.1"/>
    </source>
</evidence>
<protein>
    <submittedName>
        <fullName evidence="1">Uncharacterized protein</fullName>
    </submittedName>
</protein>
<name>A0A512BQQ0_9HYPH</name>
<organism evidence="1 2">
    <name type="scientific">Microvirga aerophila</name>
    <dbReference type="NCBI Taxonomy" id="670291"/>
    <lineage>
        <taxon>Bacteria</taxon>
        <taxon>Pseudomonadati</taxon>
        <taxon>Pseudomonadota</taxon>
        <taxon>Alphaproteobacteria</taxon>
        <taxon>Hyphomicrobiales</taxon>
        <taxon>Methylobacteriaceae</taxon>
        <taxon>Microvirga</taxon>
    </lineage>
</organism>
<gene>
    <name evidence="1" type="ORF">MAE02_19640</name>
</gene>
<comment type="caution">
    <text evidence="1">The sequence shown here is derived from an EMBL/GenBank/DDBJ whole genome shotgun (WGS) entry which is preliminary data.</text>
</comment>
<keyword evidence="2" id="KW-1185">Reference proteome</keyword>
<dbReference type="Proteomes" id="UP000321085">
    <property type="component" value="Unassembled WGS sequence"/>
</dbReference>
<sequence length="103" mass="11525">MFGRPLRRRSPVNAQASQKLHSVVSLVRIFHGPRDLNVVFDHGPKGDERDRPNWKKFSWKIDAVSHDYHPDVPKSVPIHAVSLANEITGAATFPSGVSYEAQV</sequence>
<reference evidence="1 2" key="1">
    <citation type="submission" date="2019-07" db="EMBL/GenBank/DDBJ databases">
        <title>Whole genome shotgun sequence of Microvirga aerophila NBRC 106136.</title>
        <authorList>
            <person name="Hosoyama A."/>
            <person name="Uohara A."/>
            <person name="Ohji S."/>
            <person name="Ichikawa N."/>
        </authorList>
    </citation>
    <scope>NUCLEOTIDE SEQUENCE [LARGE SCALE GENOMIC DNA]</scope>
    <source>
        <strain evidence="1 2">NBRC 106136</strain>
    </source>
</reference>
<proteinExistence type="predicted"/>